<accession>A0ABN8AQE4</accession>
<evidence type="ECO:0000313" key="2">
    <source>
        <dbReference type="EMBL" id="CAG9932692.1"/>
    </source>
</evidence>
<reference evidence="2 3" key="1">
    <citation type="submission" date="2021-10" db="EMBL/GenBank/DDBJ databases">
        <authorList>
            <person name="Koch H."/>
        </authorList>
    </citation>
    <scope>NUCLEOTIDE SEQUENCE [LARGE SCALE GENOMIC DNA]</scope>
    <source>
        <strain evidence="2">6680</strain>
    </source>
</reference>
<feature type="signal peptide" evidence="1">
    <location>
        <begin position="1"/>
        <end position="19"/>
    </location>
</feature>
<gene>
    <name evidence="2" type="ORF">NTG6680_1439</name>
</gene>
<evidence type="ECO:0008006" key="4">
    <source>
        <dbReference type="Google" id="ProtNLM"/>
    </source>
</evidence>
<organism evidence="2 3">
    <name type="scientific">Candidatus Nitrotoga arctica</name>
    <dbReference type="NCBI Taxonomy" id="453162"/>
    <lineage>
        <taxon>Bacteria</taxon>
        <taxon>Pseudomonadati</taxon>
        <taxon>Pseudomonadota</taxon>
        <taxon>Betaproteobacteria</taxon>
        <taxon>Nitrosomonadales</taxon>
        <taxon>Gallionellaceae</taxon>
        <taxon>Candidatus Nitrotoga</taxon>
    </lineage>
</organism>
<dbReference type="EMBL" id="OU912926">
    <property type="protein sequence ID" value="CAG9932692.1"/>
    <property type="molecule type" value="Genomic_DNA"/>
</dbReference>
<keyword evidence="1" id="KW-0732">Signal</keyword>
<protein>
    <recommendedName>
        <fullName evidence="4">Lipoprotein</fullName>
    </recommendedName>
</protein>
<evidence type="ECO:0000256" key="1">
    <source>
        <dbReference type="SAM" id="SignalP"/>
    </source>
</evidence>
<dbReference type="Proteomes" id="UP000839052">
    <property type="component" value="Chromosome"/>
</dbReference>
<sequence>MKTLIITMLVTGIFMLAGCAEPGLSIAPKPKINWNDVQSIASAISVQRDDLKKTTNFKGPNSSKGILDTVLLRAWKSDEGGGLSYQIYVVDYYHGDWRFYDTASDSKGSILNITLNSRDVSSCDYSTCAHHEHLGMNVSREYLEKNQENGIIFKVSGKGGEETFIIPSAYIKVFLSVAK</sequence>
<proteinExistence type="predicted"/>
<evidence type="ECO:0000313" key="3">
    <source>
        <dbReference type="Proteomes" id="UP000839052"/>
    </source>
</evidence>
<feature type="chain" id="PRO_5045272933" description="Lipoprotein" evidence="1">
    <location>
        <begin position="20"/>
        <end position="179"/>
    </location>
</feature>
<dbReference type="PROSITE" id="PS51257">
    <property type="entry name" value="PROKAR_LIPOPROTEIN"/>
    <property type="match status" value="1"/>
</dbReference>
<keyword evidence="3" id="KW-1185">Reference proteome</keyword>
<dbReference type="RefSeq" id="WP_239796585.1">
    <property type="nucleotide sequence ID" value="NZ_OU912926.1"/>
</dbReference>
<name>A0ABN8AQE4_9PROT</name>